<keyword evidence="3" id="KW-1185">Reference proteome</keyword>
<dbReference type="AlphaFoldDB" id="A0A923EA63"/>
<accession>A0A923EA63</accession>
<gene>
    <name evidence="2" type="ORF">HGG79_16990</name>
</gene>
<organism evidence="2 3">
    <name type="scientific">Clostridium tetanomorphum</name>
    <dbReference type="NCBI Taxonomy" id="1553"/>
    <lineage>
        <taxon>Bacteria</taxon>
        <taxon>Bacillati</taxon>
        <taxon>Bacillota</taxon>
        <taxon>Clostridia</taxon>
        <taxon>Eubacteriales</taxon>
        <taxon>Clostridiaceae</taxon>
        <taxon>Clostridium</taxon>
    </lineage>
</organism>
<feature type="compositionally biased region" description="Low complexity" evidence="1">
    <location>
        <begin position="227"/>
        <end position="237"/>
    </location>
</feature>
<evidence type="ECO:0000313" key="3">
    <source>
        <dbReference type="Proteomes" id="UP000563151"/>
    </source>
</evidence>
<protein>
    <submittedName>
        <fullName evidence="2">DUF2225 domain-containing protein</fullName>
    </submittedName>
</protein>
<proteinExistence type="predicted"/>
<evidence type="ECO:0000256" key="1">
    <source>
        <dbReference type="SAM" id="MobiDB-lite"/>
    </source>
</evidence>
<sequence length="258" mass="30101">MSPIYNREITCPVCSNQFKAKAIKSSHYRVGKKDTDFFIRYLSVNPYFYDVWLCNQCGYAALKSDFEKIRDFQIKLIEEKIKPRWHGRIYPESYDVNIAIERYKLALLNYTIMEAKSSKKAMTCLKLAWMYRLLEDINNELLFLKESLEGFNDAYYNESLPIYGMNKYTIMYLIGELNRRIGINDKALLWFGQVITLPGTPPKLKDLARDQKDLIKEEEKLKEEENSSATIDSSNSSEATKTSAKNTKRGFFSKLFGK</sequence>
<dbReference type="EMBL" id="JAAZWO010000028">
    <property type="protein sequence ID" value="MBC2399452.1"/>
    <property type="molecule type" value="Genomic_DNA"/>
</dbReference>
<reference evidence="2 3" key="1">
    <citation type="submission" date="2020-04" db="EMBL/GenBank/DDBJ databases">
        <title>Genomic insights into acetone-butanol-ethanol (ABE) fermentation by sequencing solventogenic clostridia strains.</title>
        <authorList>
            <person name="Brown S."/>
        </authorList>
    </citation>
    <scope>NUCLEOTIDE SEQUENCE [LARGE SCALE GENOMIC DNA]</scope>
    <source>
        <strain evidence="2 3">DJ011</strain>
    </source>
</reference>
<dbReference type="Pfam" id="PF09986">
    <property type="entry name" value="DUF2225"/>
    <property type="match status" value="1"/>
</dbReference>
<dbReference type="Proteomes" id="UP000563151">
    <property type="component" value="Unassembled WGS sequence"/>
</dbReference>
<comment type="caution">
    <text evidence="2">The sequence shown here is derived from an EMBL/GenBank/DDBJ whole genome shotgun (WGS) entry which is preliminary data.</text>
</comment>
<dbReference type="InterPro" id="IPR018708">
    <property type="entry name" value="DUF2225"/>
</dbReference>
<feature type="region of interest" description="Disordered" evidence="1">
    <location>
        <begin position="218"/>
        <end position="258"/>
    </location>
</feature>
<evidence type="ECO:0000313" key="2">
    <source>
        <dbReference type="EMBL" id="MBC2399452.1"/>
    </source>
</evidence>
<name>A0A923EA63_CLOTT</name>